<dbReference type="PANTHER" id="PTHR22914">
    <property type="entry name" value="CHITIN SYNTHASE"/>
    <property type="match status" value="1"/>
</dbReference>
<feature type="transmembrane region" description="Helical" evidence="14">
    <location>
        <begin position="1428"/>
        <end position="1451"/>
    </location>
</feature>
<feature type="transmembrane region" description="Helical" evidence="14">
    <location>
        <begin position="978"/>
        <end position="997"/>
    </location>
</feature>
<protein>
    <recommendedName>
        <fullName evidence="2">chitin synthase</fullName>
        <ecNumber evidence="2">2.4.1.16</ecNumber>
    </recommendedName>
</protein>
<dbReference type="EC" id="2.4.1.16" evidence="2"/>
<dbReference type="Gene3D" id="1.20.120.720">
    <property type="entry name" value="Myosin VI head, motor domain, U50 subdomain"/>
    <property type="match status" value="1"/>
</dbReference>
<comment type="catalytic activity">
    <reaction evidence="12">
        <text>[(1-&gt;4)-N-acetyl-beta-D-glucosaminyl](n) + UDP-N-acetyl-alpha-D-glucosamine = [(1-&gt;4)-N-acetyl-beta-D-glucosaminyl](n+1) + UDP + H(+)</text>
        <dbReference type="Rhea" id="RHEA:16637"/>
        <dbReference type="Rhea" id="RHEA-COMP:9593"/>
        <dbReference type="Rhea" id="RHEA-COMP:9595"/>
        <dbReference type="ChEBI" id="CHEBI:15378"/>
        <dbReference type="ChEBI" id="CHEBI:17029"/>
        <dbReference type="ChEBI" id="CHEBI:57705"/>
        <dbReference type="ChEBI" id="CHEBI:58223"/>
        <dbReference type="EC" id="2.4.1.16"/>
    </reaction>
    <physiologicalReaction direction="left-to-right" evidence="12">
        <dbReference type="Rhea" id="RHEA:16638"/>
    </physiologicalReaction>
</comment>
<dbReference type="PANTHER" id="PTHR22914:SF13">
    <property type="entry name" value="CHITIN SYNTHASE"/>
    <property type="match status" value="1"/>
</dbReference>
<dbReference type="SUPFAM" id="SSF55856">
    <property type="entry name" value="Cytochrome b5-like heme/steroid binding domain"/>
    <property type="match status" value="1"/>
</dbReference>
<dbReference type="InterPro" id="IPR036961">
    <property type="entry name" value="Kinesin_motor_dom_sf"/>
</dbReference>
<dbReference type="Gene3D" id="1.10.10.820">
    <property type="match status" value="1"/>
</dbReference>
<feature type="transmembrane region" description="Helical" evidence="14">
    <location>
        <begin position="1402"/>
        <end position="1421"/>
    </location>
</feature>
<dbReference type="GO" id="GO:0030428">
    <property type="term" value="C:cell septum"/>
    <property type="evidence" value="ECO:0007669"/>
    <property type="project" value="TreeGrafter"/>
</dbReference>
<dbReference type="InterPro" id="IPR029044">
    <property type="entry name" value="Nucleotide-diphossugar_trans"/>
</dbReference>
<keyword evidence="5" id="KW-0808">Transferase</keyword>
<organism evidence="17">
    <name type="scientific">Blastobotrys adeninivorans</name>
    <name type="common">Yeast</name>
    <name type="synonym">Arxula adeninivorans</name>
    <dbReference type="NCBI Taxonomy" id="409370"/>
    <lineage>
        <taxon>Eukaryota</taxon>
        <taxon>Fungi</taxon>
        <taxon>Dikarya</taxon>
        <taxon>Ascomycota</taxon>
        <taxon>Saccharomycotina</taxon>
        <taxon>Dipodascomycetes</taxon>
        <taxon>Dipodascales</taxon>
        <taxon>Trichomonascaceae</taxon>
        <taxon>Blastobotrys</taxon>
    </lineage>
</organism>
<feature type="transmembrane region" description="Helical" evidence="14">
    <location>
        <begin position="710"/>
        <end position="729"/>
    </location>
</feature>
<evidence type="ECO:0000256" key="5">
    <source>
        <dbReference type="ARBA" id="ARBA00022679"/>
    </source>
</evidence>
<dbReference type="InterPro" id="IPR036400">
    <property type="entry name" value="Cyt_B5-like_heme/steroid_sf"/>
</dbReference>
<evidence type="ECO:0000256" key="4">
    <source>
        <dbReference type="ARBA" id="ARBA00022676"/>
    </source>
</evidence>
<accession>A0A060T413</accession>
<evidence type="ECO:0000256" key="6">
    <source>
        <dbReference type="ARBA" id="ARBA00022692"/>
    </source>
</evidence>
<dbReference type="GO" id="GO:0006031">
    <property type="term" value="P:chitin biosynthetic process"/>
    <property type="evidence" value="ECO:0007669"/>
    <property type="project" value="TreeGrafter"/>
</dbReference>
<dbReference type="Gene3D" id="3.40.850.10">
    <property type="entry name" value="Kinesin motor domain"/>
    <property type="match status" value="1"/>
</dbReference>
<dbReference type="GO" id="GO:0005524">
    <property type="term" value="F:ATP binding"/>
    <property type="evidence" value="ECO:0007669"/>
    <property type="project" value="InterPro"/>
</dbReference>
<keyword evidence="3" id="KW-1003">Cell membrane</keyword>
<proteinExistence type="predicted"/>
<dbReference type="Pfam" id="PF03142">
    <property type="entry name" value="Chitin_synth_2"/>
    <property type="match status" value="1"/>
</dbReference>
<keyword evidence="8" id="KW-0518">Myosin</keyword>
<dbReference type="SMART" id="SM00242">
    <property type="entry name" value="MYSc"/>
    <property type="match status" value="1"/>
</dbReference>
<keyword evidence="10" id="KW-0505">Motor protein</keyword>
<dbReference type="GO" id="GO:0031505">
    <property type="term" value="P:fungal-type cell wall organization"/>
    <property type="evidence" value="ECO:0007669"/>
    <property type="project" value="TreeGrafter"/>
</dbReference>
<evidence type="ECO:0000259" key="15">
    <source>
        <dbReference type="PROSITE" id="PS50255"/>
    </source>
</evidence>
<name>A0A060T413_BLAAD</name>
<feature type="domain" description="DEK-C" evidence="16">
    <location>
        <begin position="1609"/>
        <end position="1665"/>
    </location>
</feature>
<evidence type="ECO:0000256" key="1">
    <source>
        <dbReference type="ARBA" id="ARBA00004651"/>
    </source>
</evidence>
<evidence type="ECO:0000256" key="8">
    <source>
        <dbReference type="ARBA" id="ARBA00023123"/>
    </source>
</evidence>
<keyword evidence="6 14" id="KW-0812">Transmembrane</keyword>
<evidence type="ECO:0000256" key="11">
    <source>
        <dbReference type="ARBA" id="ARBA00023180"/>
    </source>
</evidence>
<dbReference type="PROSITE" id="PS51998">
    <property type="entry name" value="DEK_C"/>
    <property type="match status" value="1"/>
</dbReference>
<dbReference type="GO" id="GO:0016459">
    <property type="term" value="C:myosin complex"/>
    <property type="evidence" value="ECO:0007669"/>
    <property type="project" value="UniProtKB-KW"/>
</dbReference>
<keyword evidence="7 14" id="KW-1133">Transmembrane helix</keyword>
<feature type="transmembrane region" description="Helical" evidence="14">
    <location>
        <begin position="674"/>
        <end position="695"/>
    </location>
</feature>
<dbReference type="InterPro" id="IPR004835">
    <property type="entry name" value="Chitin_synth"/>
</dbReference>
<dbReference type="InterPro" id="IPR014876">
    <property type="entry name" value="DEK_C"/>
</dbReference>
<feature type="region of interest" description="Disordered" evidence="13">
    <location>
        <begin position="548"/>
        <end position="603"/>
    </location>
</feature>
<dbReference type="InterPro" id="IPR001609">
    <property type="entry name" value="Myosin_head_motor_dom-like"/>
</dbReference>
<evidence type="ECO:0000256" key="2">
    <source>
        <dbReference type="ARBA" id="ARBA00012543"/>
    </source>
</evidence>
<evidence type="ECO:0000256" key="14">
    <source>
        <dbReference type="SAM" id="Phobius"/>
    </source>
</evidence>
<dbReference type="SUPFAM" id="SSF53448">
    <property type="entry name" value="Nucleotide-diphospho-sugar transferases"/>
    <property type="match status" value="1"/>
</dbReference>
<reference evidence="17" key="1">
    <citation type="submission" date="2014-02" db="EMBL/GenBank/DDBJ databases">
        <authorList>
            <person name="Genoscope - CEA"/>
        </authorList>
    </citation>
    <scope>NUCLEOTIDE SEQUENCE</scope>
    <source>
        <strain evidence="17">LS3</strain>
    </source>
</reference>
<dbReference type="GO" id="GO:0003774">
    <property type="term" value="F:cytoskeletal motor activity"/>
    <property type="evidence" value="ECO:0007669"/>
    <property type="project" value="InterPro"/>
</dbReference>
<feature type="transmembrane region" description="Helical" evidence="14">
    <location>
        <begin position="1367"/>
        <end position="1390"/>
    </location>
</feature>
<evidence type="ECO:0000256" key="12">
    <source>
        <dbReference type="ARBA" id="ARBA00049510"/>
    </source>
</evidence>
<evidence type="ECO:0000256" key="10">
    <source>
        <dbReference type="ARBA" id="ARBA00023175"/>
    </source>
</evidence>
<dbReference type="PROSITE" id="PS50255">
    <property type="entry name" value="CYTOCHROME_B5_2"/>
    <property type="match status" value="1"/>
</dbReference>
<dbReference type="Gene3D" id="3.10.120.10">
    <property type="entry name" value="Cytochrome b5-like heme/steroid binding domain"/>
    <property type="match status" value="1"/>
</dbReference>
<dbReference type="Pfam" id="PF00173">
    <property type="entry name" value="Cyt-b5"/>
    <property type="match status" value="1"/>
</dbReference>
<evidence type="ECO:0000256" key="9">
    <source>
        <dbReference type="ARBA" id="ARBA00023136"/>
    </source>
</evidence>
<evidence type="ECO:0000256" key="3">
    <source>
        <dbReference type="ARBA" id="ARBA00022475"/>
    </source>
</evidence>
<dbReference type="SUPFAM" id="SSF52540">
    <property type="entry name" value="P-loop containing nucleoside triphosphate hydrolases"/>
    <property type="match status" value="1"/>
</dbReference>
<gene>
    <name evidence="17" type="ORF">GNLVRS02_ARAD1C38104g</name>
</gene>
<reference evidence="17" key="2">
    <citation type="submission" date="2014-06" db="EMBL/GenBank/DDBJ databases">
        <title>The complete genome of Blastobotrys (Arxula) adeninivorans LS3 - a yeast of biotechnological interest.</title>
        <authorList>
            <person name="Kunze G."/>
            <person name="Gaillardin C."/>
            <person name="Czernicka M."/>
            <person name="Durrens P."/>
            <person name="Martin T."/>
            <person name="Boer E."/>
            <person name="Gabaldon T."/>
            <person name="Cruz J."/>
            <person name="Talla E."/>
            <person name="Marck C."/>
            <person name="Goffeau A."/>
            <person name="Barbe V."/>
            <person name="Baret P."/>
            <person name="Baronian K."/>
            <person name="Beier S."/>
            <person name="Bleykasten C."/>
            <person name="Bode R."/>
            <person name="Casaregola S."/>
            <person name="Despons L."/>
            <person name="Fairhead C."/>
            <person name="Giersberg M."/>
            <person name="Gierski P."/>
            <person name="Hahnel U."/>
            <person name="Hartmann A."/>
            <person name="Jankowska D."/>
            <person name="Jubin C."/>
            <person name="Jung P."/>
            <person name="Lafontaine I."/>
            <person name="Leh-Louis V."/>
            <person name="Lemaire M."/>
            <person name="Marcet-Houben M."/>
            <person name="Mascher M."/>
            <person name="Morel G."/>
            <person name="Richard G.-F."/>
            <person name="Riechen J."/>
            <person name="Sacerdot C."/>
            <person name="Sarkar A."/>
            <person name="Savel G."/>
            <person name="Schacherer J."/>
            <person name="Sherman D."/>
            <person name="Straub M.-L."/>
            <person name="Stein N."/>
            <person name="Thierry A."/>
            <person name="Trautwein-Schult A."/>
            <person name="Westhof E."/>
            <person name="Worch S."/>
            <person name="Dujon B."/>
            <person name="Souciet J.-L."/>
            <person name="Wincker P."/>
            <person name="Scholz U."/>
            <person name="Neuveglise N."/>
        </authorList>
    </citation>
    <scope>NUCLEOTIDE SEQUENCE</scope>
    <source>
        <strain evidence="17">LS3</strain>
    </source>
</reference>
<dbReference type="InterPro" id="IPR001199">
    <property type="entry name" value="Cyt_B5-like_heme/steroid-bd"/>
</dbReference>
<feature type="domain" description="Cytochrome b5 heme-binding" evidence="15">
    <location>
        <begin position="739"/>
        <end position="800"/>
    </location>
</feature>
<keyword evidence="9 14" id="KW-0472">Membrane</keyword>
<dbReference type="GO" id="GO:0004100">
    <property type="term" value="F:chitin synthase activity"/>
    <property type="evidence" value="ECO:0007669"/>
    <property type="project" value="UniProtKB-EC"/>
</dbReference>
<evidence type="ECO:0000313" key="17">
    <source>
        <dbReference type="EMBL" id="CDP35549.1"/>
    </source>
</evidence>
<dbReference type="EMBL" id="HG937693">
    <property type="protein sequence ID" value="CDP35549.1"/>
    <property type="molecule type" value="Genomic_DNA"/>
</dbReference>
<evidence type="ECO:0000256" key="13">
    <source>
        <dbReference type="SAM" id="MobiDB-lite"/>
    </source>
</evidence>
<comment type="subcellular location">
    <subcellularLocation>
        <location evidence="1">Cell membrane</location>
        <topology evidence="1">Multi-pass membrane protein</topology>
    </subcellularLocation>
</comment>
<dbReference type="PhylomeDB" id="A0A060T413"/>
<dbReference type="Pfam" id="PF08766">
    <property type="entry name" value="DEK_C"/>
    <property type="match status" value="1"/>
</dbReference>
<evidence type="ECO:0000259" key="16">
    <source>
        <dbReference type="PROSITE" id="PS51998"/>
    </source>
</evidence>
<dbReference type="InterPro" id="IPR027417">
    <property type="entry name" value="P-loop_NTPase"/>
</dbReference>
<dbReference type="GO" id="GO:0005886">
    <property type="term" value="C:plasma membrane"/>
    <property type="evidence" value="ECO:0007669"/>
    <property type="project" value="UniProtKB-SubCell"/>
</dbReference>
<keyword evidence="4" id="KW-0328">Glycosyltransferase</keyword>
<evidence type="ECO:0000256" key="7">
    <source>
        <dbReference type="ARBA" id="ARBA00022989"/>
    </source>
</evidence>
<sequence>MDIPPLSAAPLQVSTSALISTLHQTFTNTNNRSLRIDSTSAIYLGANIEEEFVTAIWDHAHRRAEDQALFIVPTHAASSTVFFSALSAFPNSNPAVIQALNILTPFLSALTPQNVATRFHNGLAVSLSLNAQGMVVASRISLSETPFSSLDQLLQLPPRENNRAFDVFYHLLLAENEHYGEFLSLKSSPDQYDLLKKSKTYNLPSWITYSDDYALAKDWSDGLRQCGFKGATLRGVLSTLSGILLLGNSSNSDDIVEACSMLGIDPANLNNHSTEQLIASSYTSLVENVVAELNNFLATQDIRDSSPDSQGENDVVSVVTMVECNPTMDKHVILKNVFDNSTGINNELKDDGVVLPKSPASVMKSLASQSQLSALNSHLPDPIDGFRSTLDGSVSYIATKPSSVSPGPVDGESPLDVAALCASTRVWNVLNVSPSADAVSQSADTWSSALVSSQIREFYVTEWAQKRRTIDFTADFGFEEFLEKYAPIMPPSVGFYELESWARNDKNWGPNEFYLGAHRIWLSEDVWRELEVAIESLGMPGAAGPFADTASYRAAPPTAGGYDAPDDNDFSQPTDRLLPGGDIDGQSRRRRRTGGVGAAANPFGDRANNNLLAASAYDRPSMDRSLDSEDEEGDDMDLYNENYVRRYQDDIEVTGADSKQVKSEVKTMTSERRAWVWFVWMLTFWIPSAFLKYVLRMKRQQVRIAWREKLVICFLIFLFNAAIIFYMMFLGNLICPDFDKVWSSKEVGTHQGTDDYYVSIWGNVYDMTKFYKKQHSDLPGIKTSSATMMEFAGDDLSQYFFPPLTVACPDFVTDDTIELPRNTTAYPSSQADHASGPYAQPVESTALHNITWFNDVFTPGVKKYYKGRLVETKDWIKKKADAGSYIVIIDDEFYNLDTYFKLTDTYDESYSSAYAKYNFLPSTFVSLVEDKVGQDITKDMQEKLDATTRSQVMKCLDNTFKGGKIDFRYSARCQTANYILLVMAALLTSVTVVKFLASMRFGGKKVPSPQDKFVVCQIPAYTESEEALRLAIDSLTALKYDNRRKLLFVICDGMIVGAGNDRPTPRIVLDLFGVDEKLDPPKLPYLSIGEGANRLNYAQVYSGLYENEGFIVPFIVVSKCGRPDETSRPGNRGKRDSQILLMNFFNKVQFQRPMNPVELEMFHQLNNVVGVDPELYEYILMVDADTSVAEDALTRLVSACTNDAKIAGTCGETGLQNEEQSWTTMIQVYEYFISHHLTKAFESLFGSVTCLPGCFSLYRMRTPKKCKPLIISDEVIRDYSVLDVDTLHKKNLFSLGEDRYLTTLLTKHFSKMKLTFVADAHAYTAAPDELKVLLSQRRRWINSTVHNLVELLRLNNMCGFCIVGMRGIVFIDLIGTMMLPSVVIYLGYLIYRIASHTGPLPLISIILIASVYGLQMLVFVFRRQWQHIGWMIFYLAAYPVHSFLLPIYSFWNMDNFSWGNTRVVVEEKGKQHVIEKDAGFDPSVVQEETWHSYASRLGLPGAERTIVFHERKGRIIQDVAPDQGYDMQELTPYGKSIYGDQYTERASTMAPGIDPSVYSAPPPVGQTEDYRASRSFAAGVAESIGRPGTLMGGVEPSDMSMVGGDGFDEERERNVRETITHVLKDADLDNMTKRQLREKVEDILGVQFTGSKIEVVDRMIDEELERLDDEEDA</sequence>
<keyword evidence="11" id="KW-0325">Glycoprotein</keyword>